<dbReference type="OrthoDB" id="2182676at2"/>
<feature type="transmembrane region" description="Helical" evidence="1">
    <location>
        <begin position="7"/>
        <end position="23"/>
    </location>
</feature>
<dbReference type="InterPro" id="IPR006938">
    <property type="entry name" value="DUF624"/>
</dbReference>
<feature type="transmembrane region" description="Helical" evidence="1">
    <location>
        <begin position="140"/>
        <end position="167"/>
    </location>
</feature>
<dbReference type="EMBL" id="FNPI01000006">
    <property type="protein sequence ID" value="SDZ11530.1"/>
    <property type="molecule type" value="Genomic_DNA"/>
</dbReference>
<evidence type="ECO:0000256" key="1">
    <source>
        <dbReference type="SAM" id="Phobius"/>
    </source>
</evidence>
<sequence>MTRIAGLLEWLTNILTLHFWWVLYLLRGAVVLGVFPATAAVFAVIRYWLRKEDDEAVSVLFKRYYRENFRTANILGWALAIISLIIVVNWLFLPYYTNPVLKTVMYAIVILFSFFVIVIWLYLFPVLVHYDLPLQNYLFIIFKTAAASFLSIIMQLLLIGIYVGIVYYLPPVAVLFGITFAAVAQMAISHNIFRQFDQQKEQ</sequence>
<evidence type="ECO:0000313" key="3">
    <source>
        <dbReference type="Proteomes" id="UP000198935"/>
    </source>
</evidence>
<feature type="transmembrane region" description="Helical" evidence="1">
    <location>
        <begin position="29"/>
        <end position="49"/>
    </location>
</feature>
<feature type="transmembrane region" description="Helical" evidence="1">
    <location>
        <begin position="70"/>
        <end position="92"/>
    </location>
</feature>
<dbReference type="AlphaFoldDB" id="A0A1H3QE12"/>
<dbReference type="Pfam" id="PF04854">
    <property type="entry name" value="DUF624"/>
    <property type="match status" value="1"/>
</dbReference>
<proteinExistence type="predicted"/>
<accession>A0A1H3QE12</accession>
<feature type="transmembrane region" description="Helical" evidence="1">
    <location>
        <begin position="104"/>
        <end position="128"/>
    </location>
</feature>
<protein>
    <submittedName>
        <fullName evidence="2">Uncharacterized membrane protein YesL</fullName>
    </submittedName>
</protein>
<gene>
    <name evidence="2" type="ORF">SAMN05421736_106132</name>
</gene>
<keyword evidence="1" id="KW-0812">Transmembrane</keyword>
<keyword evidence="1" id="KW-0472">Membrane</keyword>
<keyword evidence="3" id="KW-1185">Reference proteome</keyword>
<evidence type="ECO:0000313" key="2">
    <source>
        <dbReference type="EMBL" id="SDZ11530.1"/>
    </source>
</evidence>
<organism evidence="2 3">
    <name type="scientific">Evansella caseinilytica</name>
    <dbReference type="NCBI Taxonomy" id="1503961"/>
    <lineage>
        <taxon>Bacteria</taxon>
        <taxon>Bacillati</taxon>
        <taxon>Bacillota</taxon>
        <taxon>Bacilli</taxon>
        <taxon>Bacillales</taxon>
        <taxon>Bacillaceae</taxon>
        <taxon>Evansella</taxon>
    </lineage>
</organism>
<name>A0A1H3QE12_9BACI</name>
<feature type="transmembrane region" description="Helical" evidence="1">
    <location>
        <begin position="173"/>
        <end position="193"/>
    </location>
</feature>
<dbReference type="Proteomes" id="UP000198935">
    <property type="component" value="Unassembled WGS sequence"/>
</dbReference>
<keyword evidence="1" id="KW-1133">Transmembrane helix</keyword>
<reference evidence="3" key="1">
    <citation type="submission" date="2016-10" db="EMBL/GenBank/DDBJ databases">
        <authorList>
            <person name="Varghese N."/>
            <person name="Submissions S."/>
        </authorList>
    </citation>
    <scope>NUCLEOTIDE SEQUENCE [LARGE SCALE GENOMIC DNA]</scope>
    <source>
        <strain evidence="3">SP</strain>
    </source>
</reference>
<dbReference type="STRING" id="1503961.SAMN05421736_106132"/>